<protein>
    <submittedName>
        <fullName evidence="1">Uncharacterized protein</fullName>
    </submittedName>
</protein>
<dbReference type="EMBL" id="ML119646">
    <property type="protein sequence ID" value="RPA87715.1"/>
    <property type="molecule type" value="Genomic_DNA"/>
</dbReference>
<evidence type="ECO:0000313" key="1">
    <source>
        <dbReference type="EMBL" id="RPA87715.1"/>
    </source>
</evidence>
<keyword evidence="2" id="KW-1185">Reference proteome</keyword>
<gene>
    <name evidence="1" type="ORF">BJ508DRAFT_233275</name>
</gene>
<reference evidence="1 2" key="1">
    <citation type="journal article" date="2018" name="Nat. Ecol. Evol.">
        <title>Pezizomycetes genomes reveal the molecular basis of ectomycorrhizal truffle lifestyle.</title>
        <authorList>
            <person name="Murat C."/>
            <person name="Payen T."/>
            <person name="Noel B."/>
            <person name="Kuo A."/>
            <person name="Morin E."/>
            <person name="Chen J."/>
            <person name="Kohler A."/>
            <person name="Krizsan K."/>
            <person name="Balestrini R."/>
            <person name="Da Silva C."/>
            <person name="Montanini B."/>
            <person name="Hainaut M."/>
            <person name="Levati E."/>
            <person name="Barry K.W."/>
            <person name="Belfiori B."/>
            <person name="Cichocki N."/>
            <person name="Clum A."/>
            <person name="Dockter R.B."/>
            <person name="Fauchery L."/>
            <person name="Guy J."/>
            <person name="Iotti M."/>
            <person name="Le Tacon F."/>
            <person name="Lindquist E.A."/>
            <person name="Lipzen A."/>
            <person name="Malagnac F."/>
            <person name="Mello A."/>
            <person name="Molinier V."/>
            <person name="Miyauchi S."/>
            <person name="Poulain J."/>
            <person name="Riccioni C."/>
            <person name="Rubini A."/>
            <person name="Sitrit Y."/>
            <person name="Splivallo R."/>
            <person name="Traeger S."/>
            <person name="Wang M."/>
            <person name="Zifcakova L."/>
            <person name="Wipf D."/>
            <person name="Zambonelli A."/>
            <person name="Paolocci F."/>
            <person name="Nowrousian M."/>
            <person name="Ottonello S."/>
            <person name="Baldrian P."/>
            <person name="Spatafora J.W."/>
            <person name="Henrissat B."/>
            <person name="Nagy L.G."/>
            <person name="Aury J.M."/>
            <person name="Wincker P."/>
            <person name="Grigoriev I.V."/>
            <person name="Bonfante P."/>
            <person name="Martin F.M."/>
        </authorList>
    </citation>
    <scope>NUCLEOTIDE SEQUENCE [LARGE SCALE GENOMIC DNA]</scope>
    <source>
        <strain evidence="1 2">RN42</strain>
    </source>
</reference>
<organism evidence="1 2">
    <name type="scientific">Ascobolus immersus RN42</name>
    <dbReference type="NCBI Taxonomy" id="1160509"/>
    <lineage>
        <taxon>Eukaryota</taxon>
        <taxon>Fungi</taxon>
        <taxon>Dikarya</taxon>
        <taxon>Ascomycota</taxon>
        <taxon>Pezizomycotina</taxon>
        <taxon>Pezizomycetes</taxon>
        <taxon>Pezizales</taxon>
        <taxon>Ascobolaceae</taxon>
        <taxon>Ascobolus</taxon>
    </lineage>
</organism>
<proteinExistence type="predicted"/>
<dbReference type="AlphaFoldDB" id="A0A3N4IPR2"/>
<dbReference type="OrthoDB" id="5413269at2759"/>
<dbReference type="STRING" id="1160509.A0A3N4IPR2"/>
<accession>A0A3N4IPR2</accession>
<dbReference type="Proteomes" id="UP000275078">
    <property type="component" value="Unassembled WGS sequence"/>
</dbReference>
<sequence length="222" mass="24416">MPTDFVKTYDIQIVNESNDSQRFLLFQDLPAPSNLDQEDVFTNVFQRSKRIPSGPQSAVGFTLKQEYFAIYGDAKKNADGTVRVYTKNSTPAKLGPQGSATFITTFEKNVEEPDPSFSKLYIGCGAEDPNSDGSIIPVQTWIAKPGVSTQIFPHATYYICTGEYQPGMVVDRSTIGSALKIDFTGSSLSSVTFTYGSDGAYTAVDEDEVRKANIKFETTDFQ</sequence>
<evidence type="ECO:0000313" key="2">
    <source>
        <dbReference type="Proteomes" id="UP000275078"/>
    </source>
</evidence>
<name>A0A3N4IPR2_ASCIM</name>